<organism evidence="2 3">
    <name type="scientific">Cichlidogyrus casuarinus</name>
    <dbReference type="NCBI Taxonomy" id="1844966"/>
    <lineage>
        <taxon>Eukaryota</taxon>
        <taxon>Metazoa</taxon>
        <taxon>Spiralia</taxon>
        <taxon>Lophotrochozoa</taxon>
        <taxon>Platyhelminthes</taxon>
        <taxon>Monogenea</taxon>
        <taxon>Monopisthocotylea</taxon>
        <taxon>Dactylogyridea</taxon>
        <taxon>Ancyrocephalidae</taxon>
        <taxon>Cichlidogyrus</taxon>
    </lineage>
</organism>
<comment type="caution">
    <text evidence="2">The sequence shown here is derived from an EMBL/GenBank/DDBJ whole genome shotgun (WGS) entry which is preliminary data.</text>
</comment>
<proteinExistence type="predicted"/>
<dbReference type="Proteomes" id="UP001626550">
    <property type="component" value="Unassembled WGS sequence"/>
</dbReference>
<dbReference type="PROSITE" id="PS50234">
    <property type="entry name" value="VWFA"/>
    <property type="match status" value="1"/>
</dbReference>
<dbReference type="CDD" id="cd01450">
    <property type="entry name" value="vWFA_subfamily_ECM"/>
    <property type="match status" value="1"/>
</dbReference>
<accession>A0ABD2Q8L8</accession>
<evidence type="ECO:0000313" key="3">
    <source>
        <dbReference type="Proteomes" id="UP001626550"/>
    </source>
</evidence>
<dbReference type="PANTHER" id="PTHR24020:SF20">
    <property type="entry name" value="PH DOMAIN-CONTAINING PROTEIN"/>
    <property type="match status" value="1"/>
</dbReference>
<dbReference type="AlphaFoldDB" id="A0ABD2Q8L8"/>
<dbReference type="SMART" id="SM00327">
    <property type="entry name" value="VWA"/>
    <property type="match status" value="1"/>
</dbReference>
<dbReference type="EMBL" id="JBJKFK010000644">
    <property type="protein sequence ID" value="KAL3315887.1"/>
    <property type="molecule type" value="Genomic_DNA"/>
</dbReference>
<dbReference type="Pfam" id="PF00092">
    <property type="entry name" value="VWA"/>
    <property type="match status" value="1"/>
</dbReference>
<evidence type="ECO:0000259" key="1">
    <source>
        <dbReference type="PROSITE" id="PS50234"/>
    </source>
</evidence>
<dbReference type="InterPro" id="IPR050525">
    <property type="entry name" value="ECM_Assembly_Org"/>
</dbReference>
<evidence type="ECO:0000313" key="2">
    <source>
        <dbReference type="EMBL" id="KAL3315887.1"/>
    </source>
</evidence>
<protein>
    <submittedName>
        <fullName evidence="2">Matrilin 2</fullName>
    </submittedName>
</protein>
<gene>
    <name evidence="2" type="primary">MATN2</name>
    <name evidence="2" type="ORF">Ciccas_005467</name>
</gene>
<name>A0ABD2Q8L8_9PLAT</name>
<feature type="domain" description="VWFA" evidence="1">
    <location>
        <begin position="211"/>
        <end position="388"/>
    </location>
</feature>
<dbReference type="SUPFAM" id="SSF53300">
    <property type="entry name" value="vWA-like"/>
    <property type="match status" value="1"/>
</dbReference>
<dbReference type="InterPro" id="IPR002035">
    <property type="entry name" value="VWF_A"/>
</dbReference>
<dbReference type="Gene3D" id="3.40.50.410">
    <property type="entry name" value="von Willebrand factor, type A domain"/>
    <property type="match status" value="1"/>
</dbReference>
<reference evidence="2 3" key="1">
    <citation type="submission" date="2024-11" db="EMBL/GenBank/DDBJ databases">
        <title>Adaptive evolution of stress response genes in parasites aligns with host niche diversity.</title>
        <authorList>
            <person name="Hahn C."/>
            <person name="Resl P."/>
        </authorList>
    </citation>
    <scope>NUCLEOTIDE SEQUENCE [LARGE SCALE GENOMIC DNA]</scope>
    <source>
        <strain evidence="2">EGGRZ-B1_66</strain>
        <tissue evidence="2">Body</tissue>
    </source>
</reference>
<sequence>MSMLVMFPSLSTTENHSPRVHQRVSTVGSCRVLRRRLQMYEDCRQKLEKGSMCLSQAENRQDRLRWPVSSECPEVKKEVSPCKDMIKRTKFTYFKLVPGGPEGFQCTPQYTWHSDRCDCPTREITHGTCKNNFRVRKMTSYNLVHGHCVSSIETTEIQCACPKPKIHTSACDGTHVAVKLQVENLNAEDHCDKNVFVGFKPCKQSCKNAMDVGFLITTANSLDYSSFPAVRSFIAAMTQSLPISRTGTHVALGRYSSTKSMNLLFHFQTFFKAPQAVDRINEMRFHPGSTSSGEALQMMRLSAYSATHGSRKDVSRVLYIITSVESNGNKSTIAEAEKLKAMGVQLVVIGVGEHVDPSYLQQLASKPHSINVFLVRDYESLMGIKDQALESRCNAPGTVNHISVMKDIAAKLREINAIGSRDYTPLGLTQLDFNQMALLGFSVPSYFSVVAGTQEWQHEKFREEIVAALAKAVGCEIFEIVDFQCKAVDAEAKSIRFHFKMERKYGPKVVELLKKKSVKFMSVNKKVLPEPTNVTYISPC</sequence>
<keyword evidence="3" id="KW-1185">Reference proteome</keyword>
<dbReference type="InterPro" id="IPR036465">
    <property type="entry name" value="vWFA_dom_sf"/>
</dbReference>
<dbReference type="PANTHER" id="PTHR24020">
    <property type="entry name" value="COLLAGEN ALPHA"/>
    <property type="match status" value="1"/>
</dbReference>